<dbReference type="GO" id="GO:0016020">
    <property type="term" value="C:membrane"/>
    <property type="evidence" value="ECO:0007669"/>
    <property type="project" value="UniProtKB-SubCell"/>
</dbReference>
<dbReference type="GO" id="GO:0022857">
    <property type="term" value="F:transmembrane transporter activity"/>
    <property type="evidence" value="ECO:0007669"/>
    <property type="project" value="InterPro"/>
</dbReference>
<dbReference type="Gene3D" id="1.20.1250.20">
    <property type="entry name" value="MFS general substrate transporter like domains"/>
    <property type="match status" value="1"/>
</dbReference>
<keyword evidence="2 5" id="KW-0812">Transmembrane</keyword>
<evidence type="ECO:0000256" key="5">
    <source>
        <dbReference type="SAM" id="Phobius"/>
    </source>
</evidence>
<dbReference type="InterPro" id="IPR011701">
    <property type="entry name" value="MFS"/>
</dbReference>
<dbReference type="InParanoid" id="A0A6P7GEL4"/>
<feature type="transmembrane region" description="Helical" evidence="5">
    <location>
        <begin position="125"/>
        <end position="146"/>
    </location>
</feature>
<comment type="subcellular location">
    <subcellularLocation>
        <location evidence="1">Membrane</location>
        <topology evidence="1">Multi-pass membrane protein</topology>
    </subcellularLocation>
</comment>
<organism evidence="6">
    <name type="scientific">Diabrotica virgifera virgifera</name>
    <name type="common">western corn rootworm</name>
    <dbReference type="NCBI Taxonomy" id="50390"/>
    <lineage>
        <taxon>Eukaryota</taxon>
        <taxon>Metazoa</taxon>
        <taxon>Ecdysozoa</taxon>
        <taxon>Arthropoda</taxon>
        <taxon>Hexapoda</taxon>
        <taxon>Insecta</taxon>
        <taxon>Pterygota</taxon>
        <taxon>Neoptera</taxon>
        <taxon>Endopterygota</taxon>
        <taxon>Coleoptera</taxon>
        <taxon>Polyphaga</taxon>
        <taxon>Cucujiformia</taxon>
        <taxon>Chrysomeloidea</taxon>
        <taxon>Chrysomelidae</taxon>
        <taxon>Galerucinae</taxon>
        <taxon>Diabroticina</taxon>
        <taxon>Diabroticites</taxon>
        <taxon>Diabrotica</taxon>
    </lineage>
</organism>
<feature type="transmembrane region" description="Helical" evidence="5">
    <location>
        <begin position="447"/>
        <end position="470"/>
    </location>
</feature>
<feature type="transmembrane region" description="Helical" evidence="5">
    <location>
        <begin position="191"/>
        <end position="214"/>
    </location>
</feature>
<evidence type="ECO:0000256" key="4">
    <source>
        <dbReference type="ARBA" id="ARBA00023136"/>
    </source>
</evidence>
<gene>
    <name evidence="6" type="primary">LOC114341403</name>
</gene>
<keyword evidence="3 5" id="KW-1133">Transmembrane helix</keyword>
<dbReference type="RefSeq" id="XP_028147996.1">
    <property type="nucleotide sequence ID" value="XM_028292195.1"/>
</dbReference>
<reference evidence="6" key="1">
    <citation type="submission" date="2025-08" db="UniProtKB">
        <authorList>
            <consortium name="RefSeq"/>
        </authorList>
    </citation>
    <scope>IDENTIFICATION</scope>
    <source>
        <tissue evidence="6">Whole insect</tissue>
    </source>
</reference>
<evidence type="ECO:0000256" key="3">
    <source>
        <dbReference type="ARBA" id="ARBA00022989"/>
    </source>
</evidence>
<dbReference type="FunCoup" id="A0A6P7GEL4">
    <property type="interactions" value="102"/>
</dbReference>
<dbReference type="PANTHER" id="PTHR23507">
    <property type="entry name" value="ZGC:174356"/>
    <property type="match status" value="1"/>
</dbReference>
<feature type="transmembrane region" description="Helical" evidence="5">
    <location>
        <begin position="287"/>
        <end position="305"/>
    </location>
</feature>
<dbReference type="PANTHER" id="PTHR23507:SF39">
    <property type="entry name" value="GH23453P-RELATED"/>
    <property type="match status" value="1"/>
</dbReference>
<feature type="transmembrane region" description="Helical" evidence="5">
    <location>
        <begin position="36"/>
        <end position="55"/>
    </location>
</feature>
<keyword evidence="4 5" id="KW-0472">Membrane</keyword>
<feature type="transmembrane region" description="Helical" evidence="5">
    <location>
        <begin position="415"/>
        <end position="435"/>
    </location>
</feature>
<evidence type="ECO:0000256" key="1">
    <source>
        <dbReference type="ARBA" id="ARBA00004141"/>
    </source>
</evidence>
<accession>A0A6P7GEL4</accession>
<feature type="transmembrane region" description="Helical" evidence="5">
    <location>
        <begin position="93"/>
        <end position="113"/>
    </location>
</feature>
<protein>
    <submittedName>
        <fullName evidence="6">Proton-coupled folate transporter-like isoform X1</fullName>
    </submittedName>
</protein>
<evidence type="ECO:0000256" key="2">
    <source>
        <dbReference type="ARBA" id="ARBA00022692"/>
    </source>
</evidence>
<dbReference type="OrthoDB" id="430300at2759"/>
<feature type="transmembrane region" description="Helical" evidence="5">
    <location>
        <begin position="325"/>
        <end position="345"/>
    </location>
</feature>
<name>A0A6P7GEL4_DIAVI</name>
<sequence>MHGAKTLETNCYVLGKQCTGFEMACSNKVTVEVPLFFNYVYFLLTSSVVTNLIIYRTCYVTLGYNKSDCSQLGNKDNNVTHHYEKIVQPYADVVLMVKSLLDLLLPTFICLMAGSWSDKHGRKPVLLVTLGGMAFTCTLIILFCLFENISPWIFLITAIPTMITGNNTTFFAITLSYISDTSSKETRGLRMAFCEVALATGSLLGSISSSYIFYATNYPSMFAIGLACVSIGIAYTIFFVPESIENMQESRKLITNTEDEKEKPVRINLFKEIIQTTIKKRENYDRAVIILTLTSIIIYIFLTHADTSIRYIFLRGKLNWTFTKYNLYNSVCMLIWAAGTMAGSYILQRKFHIKDSILALIGLISMLSCVILQFLATNDTAIYIAGASKCLGGLVAPMLRAKISQLVPSDEVGKIFAMVVGAGALVSAALTPVYTLVYNNTIYIDSALYNLLSISFLTITITLVVLVIYLEKQSQINTSEVQIVEEDINES</sequence>
<proteinExistence type="predicted"/>
<feature type="transmembrane region" description="Helical" evidence="5">
    <location>
        <begin position="220"/>
        <end position="241"/>
    </location>
</feature>
<feature type="transmembrane region" description="Helical" evidence="5">
    <location>
        <begin position="357"/>
        <end position="376"/>
    </location>
</feature>
<dbReference type="InterPro" id="IPR036259">
    <property type="entry name" value="MFS_trans_sf"/>
</dbReference>
<dbReference type="SUPFAM" id="SSF103473">
    <property type="entry name" value="MFS general substrate transporter"/>
    <property type="match status" value="1"/>
</dbReference>
<feature type="transmembrane region" description="Helical" evidence="5">
    <location>
        <begin position="382"/>
        <end position="403"/>
    </location>
</feature>
<evidence type="ECO:0000313" key="6">
    <source>
        <dbReference type="RefSeq" id="XP_028147996.1"/>
    </source>
</evidence>
<dbReference type="Pfam" id="PF07690">
    <property type="entry name" value="MFS_1"/>
    <property type="match status" value="1"/>
</dbReference>
<feature type="transmembrane region" description="Helical" evidence="5">
    <location>
        <begin position="152"/>
        <end position="179"/>
    </location>
</feature>
<dbReference type="AlphaFoldDB" id="A0A6P7GEL4"/>